<reference evidence="3" key="2">
    <citation type="journal article" date="2014" name="ISME J.">
        <title>Microbial stratification in low pH oxic and suboxic macroscopic growths along an acid mine drainage.</title>
        <authorList>
            <person name="Mendez-Garcia C."/>
            <person name="Mesa V."/>
            <person name="Sprenger R.R."/>
            <person name="Richter M."/>
            <person name="Diez M.S."/>
            <person name="Solano J."/>
            <person name="Bargiela R."/>
            <person name="Golyshina O.V."/>
            <person name="Manteca A."/>
            <person name="Ramos J.L."/>
            <person name="Gallego J.R."/>
            <person name="Llorente I."/>
            <person name="Martins Dos Santos V.A."/>
            <person name="Jensen O.N."/>
            <person name="Pelaez A.I."/>
            <person name="Sanchez J."/>
            <person name="Ferrer M."/>
        </authorList>
    </citation>
    <scope>NUCLEOTIDE SEQUENCE</scope>
</reference>
<dbReference type="InterPro" id="IPR042103">
    <property type="entry name" value="SerRS_1_N_sf"/>
</dbReference>
<gene>
    <name evidence="3" type="ORF">B1B_16506</name>
</gene>
<evidence type="ECO:0000259" key="2">
    <source>
        <dbReference type="Pfam" id="PF02403"/>
    </source>
</evidence>
<feature type="domain" description="Serine-tRNA synthetase type1 N-terminal" evidence="2">
    <location>
        <begin position="1"/>
        <end position="108"/>
    </location>
</feature>
<dbReference type="GO" id="GO:0004828">
    <property type="term" value="F:serine-tRNA ligase activity"/>
    <property type="evidence" value="ECO:0007669"/>
    <property type="project" value="UniProtKB-EC"/>
</dbReference>
<keyword evidence="3" id="KW-0030">Aminoacyl-tRNA synthetase</keyword>
<accession>T1A3N7</accession>
<dbReference type="InterPro" id="IPR010978">
    <property type="entry name" value="tRNA-bd_arm"/>
</dbReference>
<dbReference type="InterPro" id="IPR002317">
    <property type="entry name" value="Ser-tRNA-ligase_type_1"/>
</dbReference>
<dbReference type="PANTHER" id="PTHR11778">
    <property type="entry name" value="SERYL-TRNA SYNTHETASE"/>
    <property type="match status" value="1"/>
</dbReference>
<dbReference type="Gene3D" id="3.30.930.10">
    <property type="entry name" value="Bira Bifunctional Protein, Domain 2"/>
    <property type="match status" value="1"/>
</dbReference>
<dbReference type="SUPFAM" id="SSF46589">
    <property type="entry name" value="tRNA-binding arm"/>
    <property type="match status" value="1"/>
</dbReference>
<comment type="caution">
    <text evidence="3">The sequence shown here is derived from an EMBL/GenBank/DDBJ whole genome shotgun (WGS) entry which is preliminary data.</text>
</comment>
<organism evidence="3">
    <name type="scientific">mine drainage metagenome</name>
    <dbReference type="NCBI Taxonomy" id="410659"/>
    <lineage>
        <taxon>unclassified sequences</taxon>
        <taxon>metagenomes</taxon>
        <taxon>ecological metagenomes</taxon>
    </lineage>
</organism>
<keyword evidence="1" id="KW-0175">Coiled coil</keyword>
<dbReference type="Pfam" id="PF02403">
    <property type="entry name" value="Seryl_tRNA_N"/>
    <property type="match status" value="1"/>
</dbReference>
<dbReference type="EC" id="6.1.1.11" evidence="3"/>
<dbReference type="SUPFAM" id="SSF55681">
    <property type="entry name" value="Class II aaRS and biotin synthetases"/>
    <property type="match status" value="1"/>
</dbReference>
<dbReference type="InterPro" id="IPR015866">
    <property type="entry name" value="Ser-tRNA-synth_1_N"/>
</dbReference>
<evidence type="ECO:0000256" key="1">
    <source>
        <dbReference type="SAM" id="Coils"/>
    </source>
</evidence>
<feature type="coiled-coil region" evidence="1">
    <location>
        <begin position="69"/>
        <end position="96"/>
    </location>
</feature>
<name>T1A3N7_9ZZZZ</name>
<evidence type="ECO:0000313" key="3">
    <source>
        <dbReference type="EMBL" id="EQD36465.1"/>
    </source>
</evidence>
<feature type="non-terminal residue" evidence="3">
    <location>
        <position position="229"/>
    </location>
</feature>
<dbReference type="GO" id="GO:0006434">
    <property type="term" value="P:seryl-tRNA aminoacylation"/>
    <property type="evidence" value="ECO:0007669"/>
    <property type="project" value="InterPro"/>
</dbReference>
<dbReference type="EMBL" id="AUZY01010981">
    <property type="protein sequence ID" value="EQD36465.1"/>
    <property type="molecule type" value="Genomic_DNA"/>
</dbReference>
<keyword evidence="3" id="KW-0436">Ligase</keyword>
<dbReference type="Gene3D" id="1.10.287.40">
    <property type="entry name" value="Serine-tRNA synthetase, tRNA binding domain"/>
    <property type="match status" value="1"/>
</dbReference>
<dbReference type="AlphaFoldDB" id="T1A3N7"/>
<sequence>MIDIKLLREHRELFYENCRKRFMDPANLVRFFSLDESWRQKLRAVNDLKHAKNEISLRIADLVKTGHDTSSLKQEVRKLTEDIGKLEQELASTDMERTEVVRSIPNLVHESVPVCKGDENNAVVRYSGNAVVHESDVQYFKENTPKGSAFTITQDKVVSHVDILEKLNLIDLARAGKTAGARFYYLKNRLVKLEMALMNYAVDFLSERGFTIVEPPFMLNYAAMDAVTD</sequence>
<proteinExistence type="predicted"/>
<protein>
    <submittedName>
        <fullName evidence="3">Seryl-tRNA synthetase</fullName>
        <ecNumber evidence="3">6.1.1.11</ecNumber>
    </submittedName>
</protein>
<dbReference type="GO" id="GO:0005524">
    <property type="term" value="F:ATP binding"/>
    <property type="evidence" value="ECO:0007669"/>
    <property type="project" value="InterPro"/>
</dbReference>
<dbReference type="InterPro" id="IPR045864">
    <property type="entry name" value="aa-tRNA-synth_II/BPL/LPL"/>
</dbReference>
<reference evidence="3" key="1">
    <citation type="submission" date="2013-08" db="EMBL/GenBank/DDBJ databases">
        <authorList>
            <person name="Mendez C."/>
            <person name="Richter M."/>
            <person name="Ferrer M."/>
            <person name="Sanchez J."/>
        </authorList>
    </citation>
    <scope>NUCLEOTIDE SEQUENCE</scope>
</reference>